<keyword evidence="3" id="KW-1185">Reference proteome</keyword>
<sequence>MMANGGRQVPRQLYGELNKLLRERRALIAQLEESGLPSEEREGTDEVEEFRREVKARKRDFHERIRSEYGPASVRDLRSTEDMARARVRELRAIRGFMEVLVPSMQKLAGQIESAGGALSPARASGAAPRAPSPGDRSRDPARGSHHEEGRRLEHQAQPVRLAGGVRGEGREGVPPGPPRTRSGFWFWF</sequence>
<proteinExistence type="predicted"/>
<feature type="compositionally biased region" description="Low complexity" evidence="1">
    <location>
        <begin position="116"/>
        <end position="135"/>
    </location>
</feature>
<dbReference type="EMBL" id="MU001672">
    <property type="protein sequence ID" value="KAF2461023.1"/>
    <property type="molecule type" value="Genomic_DNA"/>
</dbReference>
<feature type="region of interest" description="Disordered" evidence="1">
    <location>
        <begin position="116"/>
        <end position="185"/>
    </location>
</feature>
<dbReference type="AlphaFoldDB" id="A0A6A6PC81"/>
<protein>
    <submittedName>
        <fullName evidence="2">Uncharacterized protein</fullName>
    </submittedName>
</protein>
<reference evidence="2" key="1">
    <citation type="journal article" date="2020" name="Stud. Mycol.">
        <title>101 Dothideomycetes genomes: a test case for predicting lifestyles and emergence of pathogens.</title>
        <authorList>
            <person name="Haridas S."/>
            <person name="Albert R."/>
            <person name="Binder M."/>
            <person name="Bloem J."/>
            <person name="Labutti K."/>
            <person name="Salamov A."/>
            <person name="Andreopoulos B."/>
            <person name="Baker S."/>
            <person name="Barry K."/>
            <person name="Bills G."/>
            <person name="Bluhm B."/>
            <person name="Cannon C."/>
            <person name="Castanera R."/>
            <person name="Culley D."/>
            <person name="Daum C."/>
            <person name="Ezra D."/>
            <person name="Gonzalez J."/>
            <person name="Henrissat B."/>
            <person name="Kuo A."/>
            <person name="Liang C."/>
            <person name="Lipzen A."/>
            <person name="Lutzoni F."/>
            <person name="Magnuson J."/>
            <person name="Mondo S."/>
            <person name="Nolan M."/>
            <person name="Ohm R."/>
            <person name="Pangilinan J."/>
            <person name="Park H.-J."/>
            <person name="Ramirez L."/>
            <person name="Alfaro M."/>
            <person name="Sun H."/>
            <person name="Tritt A."/>
            <person name="Yoshinaga Y."/>
            <person name="Zwiers L.-H."/>
            <person name="Turgeon B."/>
            <person name="Goodwin S."/>
            <person name="Spatafora J."/>
            <person name="Crous P."/>
            <person name="Grigoriev I."/>
        </authorList>
    </citation>
    <scope>NUCLEOTIDE SEQUENCE</scope>
    <source>
        <strain evidence="2">ATCC 16933</strain>
    </source>
</reference>
<feature type="compositionally biased region" description="Basic and acidic residues" evidence="1">
    <location>
        <begin position="136"/>
        <end position="155"/>
    </location>
</feature>
<gene>
    <name evidence="2" type="ORF">BDY21DRAFT_334081</name>
</gene>
<name>A0A6A6PC81_9PEZI</name>
<dbReference type="Proteomes" id="UP000799766">
    <property type="component" value="Unassembled WGS sequence"/>
</dbReference>
<organism evidence="2 3">
    <name type="scientific">Lineolata rhizophorae</name>
    <dbReference type="NCBI Taxonomy" id="578093"/>
    <lineage>
        <taxon>Eukaryota</taxon>
        <taxon>Fungi</taxon>
        <taxon>Dikarya</taxon>
        <taxon>Ascomycota</taxon>
        <taxon>Pezizomycotina</taxon>
        <taxon>Dothideomycetes</taxon>
        <taxon>Dothideomycetes incertae sedis</taxon>
        <taxon>Lineolatales</taxon>
        <taxon>Lineolataceae</taxon>
        <taxon>Lineolata</taxon>
    </lineage>
</organism>
<evidence type="ECO:0000256" key="1">
    <source>
        <dbReference type="SAM" id="MobiDB-lite"/>
    </source>
</evidence>
<evidence type="ECO:0000313" key="2">
    <source>
        <dbReference type="EMBL" id="KAF2461023.1"/>
    </source>
</evidence>
<accession>A0A6A6PC81</accession>
<evidence type="ECO:0000313" key="3">
    <source>
        <dbReference type="Proteomes" id="UP000799766"/>
    </source>
</evidence>